<evidence type="ECO:0000256" key="2">
    <source>
        <dbReference type="ARBA" id="ARBA00022448"/>
    </source>
</evidence>
<organism evidence="6 7">
    <name type="scientific">Sphaerospermopsis reniformis</name>
    <dbReference type="NCBI Taxonomy" id="531300"/>
    <lineage>
        <taxon>Bacteria</taxon>
        <taxon>Bacillati</taxon>
        <taxon>Cyanobacteriota</taxon>
        <taxon>Cyanophyceae</taxon>
        <taxon>Nostocales</taxon>
        <taxon>Aphanizomenonaceae</taxon>
        <taxon>Sphaerospermopsis</taxon>
    </lineage>
</organism>
<evidence type="ECO:0000313" key="7">
    <source>
        <dbReference type="Proteomes" id="UP000300142"/>
    </source>
</evidence>
<dbReference type="GO" id="GO:0007155">
    <property type="term" value="P:cell adhesion"/>
    <property type="evidence" value="ECO:0007669"/>
    <property type="project" value="InterPro"/>
</dbReference>
<evidence type="ECO:0000313" key="6">
    <source>
        <dbReference type="EMBL" id="GCL39716.1"/>
    </source>
</evidence>
<dbReference type="Gene3D" id="3.40.50.1980">
    <property type="entry name" value="Nitrogenase molybdenum iron protein domain"/>
    <property type="match status" value="2"/>
</dbReference>
<dbReference type="PANTHER" id="PTHR42953:SF1">
    <property type="entry name" value="METAL-BINDING PROTEIN HI_0362-RELATED"/>
    <property type="match status" value="1"/>
</dbReference>
<dbReference type="PROSITE" id="PS51257">
    <property type="entry name" value="PROKAR_LIPOPROTEIN"/>
    <property type="match status" value="1"/>
</dbReference>
<dbReference type="Pfam" id="PF01297">
    <property type="entry name" value="ZnuA"/>
    <property type="match status" value="1"/>
</dbReference>
<keyword evidence="7" id="KW-1185">Reference proteome</keyword>
<gene>
    <name evidence="6" type="ORF">SR1949_48440</name>
</gene>
<dbReference type="InterPro" id="IPR006128">
    <property type="entry name" value="Lipoprotein_PsaA-like"/>
</dbReference>
<dbReference type="InterPro" id="IPR050492">
    <property type="entry name" value="Bact_metal-bind_prot9"/>
</dbReference>
<dbReference type="GO" id="GO:0030313">
    <property type="term" value="C:cell envelope"/>
    <property type="evidence" value="ECO:0007669"/>
    <property type="project" value="UniProtKB-SubCell"/>
</dbReference>
<evidence type="ECO:0000256" key="3">
    <source>
        <dbReference type="ARBA" id="ARBA00022723"/>
    </source>
</evidence>
<dbReference type="PANTHER" id="PTHR42953">
    <property type="entry name" value="HIGH-AFFINITY ZINC UPTAKE SYSTEM PROTEIN ZNUA-RELATED"/>
    <property type="match status" value="1"/>
</dbReference>
<dbReference type="RefSeq" id="WP_137669223.1">
    <property type="nucleotide sequence ID" value="NZ_BJCE01000304.1"/>
</dbReference>
<comment type="subcellular location">
    <subcellularLocation>
        <location evidence="1">Cell envelope</location>
    </subcellularLocation>
</comment>
<proteinExistence type="inferred from homology"/>
<keyword evidence="2 5" id="KW-0813">Transport</keyword>
<keyword evidence="3" id="KW-0479">Metal-binding</keyword>
<name>A0A480A743_9CYAN</name>
<dbReference type="InterPro" id="IPR006127">
    <property type="entry name" value="ZnuA-like"/>
</dbReference>
<dbReference type="GO" id="GO:0030001">
    <property type="term" value="P:metal ion transport"/>
    <property type="evidence" value="ECO:0007669"/>
    <property type="project" value="InterPro"/>
</dbReference>
<accession>A0A480A743</accession>
<dbReference type="Proteomes" id="UP000300142">
    <property type="component" value="Unassembled WGS sequence"/>
</dbReference>
<comment type="caution">
    <text evidence="6">The sequence shown here is derived from an EMBL/GenBank/DDBJ whole genome shotgun (WGS) entry which is preliminary data.</text>
</comment>
<keyword evidence="4" id="KW-0732">Signal</keyword>
<evidence type="ECO:0000256" key="5">
    <source>
        <dbReference type="RuleBase" id="RU003512"/>
    </source>
</evidence>
<dbReference type="SUPFAM" id="SSF53807">
    <property type="entry name" value="Helical backbone' metal receptor"/>
    <property type="match status" value="1"/>
</dbReference>
<dbReference type="GO" id="GO:0046872">
    <property type="term" value="F:metal ion binding"/>
    <property type="evidence" value="ECO:0007669"/>
    <property type="project" value="UniProtKB-KW"/>
</dbReference>
<protein>
    <submittedName>
        <fullName evidence="6">Periplasmic solute-binding protein</fullName>
    </submittedName>
</protein>
<dbReference type="EMBL" id="BJCE01000304">
    <property type="protein sequence ID" value="GCL39716.1"/>
    <property type="molecule type" value="Genomic_DNA"/>
</dbReference>
<sequence>MTKKIIYKNLLNIALLVISLGFSGCNNRNFNTRYIQYNQTQNINKNLPQVVATTSVLCDLTKQVAGETINLTCLIPPGLNPSIYEPTSEDIQAIEQAKLILYHGYNFEPILIKVIQNAQNNAPKIAVAQRAVTTPERLRKNGKSFTEPHIWHDVKNTIKMAEVVNSNLSKILPQHRKEYSSNTSKLTQELNKLNNWVQSTLDTIPDKNRKLLTTHEAMIYYVKAYGFPYKGSLADIRNEDNLTDTKVKNLAQYIQKTKAPTVFADTTINLMSLQPITSKANVKLFDRQLYIDGLGKPGSDGETYQKMIDANTRSIVEGLGGTYLKFKPNIGK</sequence>
<dbReference type="PRINTS" id="PR00691">
    <property type="entry name" value="ADHESINB"/>
</dbReference>
<dbReference type="InterPro" id="IPR006129">
    <property type="entry name" value="AdhesinB"/>
</dbReference>
<reference evidence="7" key="1">
    <citation type="submission" date="2019-02" db="EMBL/GenBank/DDBJ databases">
        <title>Draft genome sequence of Sphaerospermopsis reniformis NIES-1949.</title>
        <authorList>
            <person name="Yamaguchi H."/>
            <person name="Suzuki S."/>
            <person name="Kawachi M."/>
        </authorList>
    </citation>
    <scope>NUCLEOTIDE SEQUENCE [LARGE SCALE GENOMIC DNA]</scope>
    <source>
        <strain evidence="7">NIES-1949</strain>
    </source>
</reference>
<evidence type="ECO:0000256" key="4">
    <source>
        <dbReference type="ARBA" id="ARBA00022729"/>
    </source>
</evidence>
<evidence type="ECO:0000256" key="1">
    <source>
        <dbReference type="ARBA" id="ARBA00004196"/>
    </source>
</evidence>
<dbReference type="PRINTS" id="PR00690">
    <property type="entry name" value="ADHESNFAMILY"/>
</dbReference>
<dbReference type="AlphaFoldDB" id="A0A480A743"/>
<comment type="similarity">
    <text evidence="5">Belongs to the bacterial solute-binding protein 9 family.</text>
</comment>